<proteinExistence type="predicted"/>
<organism evidence="1 2">
    <name type="scientific">Chaetomium tenue</name>
    <dbReference type="NCBI Taxonomy" id="1854479"/>
    <lineage>
        <taxon>Eukaryota</taxon>
        <taxon>Fungi</taxon>
        <taxon>Dikarya</taxon>
        <taxon>Ascomycota</taxon>
        <taxon>Pezizomycotina</taxon>
        <taxon>Sordariomycetes</taxon>
        <taxon>Sordariomycetidae</taxon>
        <taxon>Sordariales</taxon>
        <taxon>Chaetomiaceae</taxon>
        <taxon>Chaetomium</taxon>
    </lineage>
</organism>
<gene>
    <name evidence="1" type="ORF">F5144DRAFT_482468</name>
</gene>
<keyword evidence="2" id="KW-1185">Reference proteome</keyword>
<dbReference type="EMBL" id="JAGIZQ010000002">
    <property type="protein sequence ID" value="KAH6641185.1"/>
    <property type="molecule type" value="Genomic_DNA"/>
</dbReference>
<evidence type="ECO:0000313" key="2">
    <source>
        <dbReference type="Proteomes" id="UP000724584"/>
    </source>
</evidence>
<dbReference type="Proteomes" id="UP000724584">
    <property type="component" value="Unassembled WGS sequence"/>
</dbReference>
<name>A0ACB7PI35_9PEZI</name>
<comment type="caution">
    <text evidence="1">The sequence shown here is derived from an EMBL/GenBank/DDBJ whole genome shotgun (WGS) entry which is preliminary data.</text>
</comment>
<sequence>MASEEPPNPMAESGVTIPSDSEQYSRHGDQSISPPSFSSPAVILYQPPTIWSIIRGAAINLFLPFVNGMMLGFGELFAHEAAFRLGWSNTRRGNGKNRTKRGAEVDRSLCPYICQRNSAREPPPAKPRTGACKSMTLHGASTARRIGGPLAFTLASQRPTFANQQSRNASTQPTIPPTSASDASSLADITGTPVNLTGSDLLNIPEQIGFLKTLGLEFGWGPTSLMQTVLESVYVYTSLPWWASIAVVAVGLRLALLKPALDASENTVKYQRLLKNPEYAAAMEDMKSLMITGNHMAGAQARAKVSLMNKEAGYSLWKNFTPMLQLPLGYGMFRLIKGMSALPVPSFETGGILWFTDLTVADPLFIMPIITGLVVMVGMRIPLPYMAPQQQQTMKTVALVVMPLSTAVSLFFPSGLALYFLLSSLLHTSQTYMMHQHWFRRMIGLPPLNHPAGAGGMTWQAPRIVDMTAPRVTPIRPSAPPASESVYASLQSSIASAREKLNQRSDNDAAKRAQKAAQQYEEKRALEEKEKIIGRLQKRKGRQH</sequence>
<accession>A0ACB7PI35</accession>
<reference evidence="1 2" key="1">
    <citation type="journal article" date="2021" name="Nat. Commun.">
        <title>Genetic determinants of endophytism in the Arabidopsis root mycobiome.</title>
        <authorList>
            <person name="Mesny F."/>
            <person name="Miyauchi S."/>
            <person name="Thiergart T."/>
            <person name="Pickel B."/>
            <person name="Atanasova L."/>
            <person name="Karlsson M."/>
            <person name="Huettel B."/>
            <person name="Barry K.W."/>
            <person name="Haridas S."/>
            <person name="Chen C."/>
            <person name="Bauer D."/>
            <person name="Andreopoulos W."/>
            <person name="Pangilinan J."/>
            <person name="LaButti K."/>
            <person name="Riley R."/>
            <person name="Lipzen A."/>
            <person name="Clum A."/>
            <person name="Drula E."/>
            <person name="Henrissat B."/>
            <person name="Kohler A."/>
            <person name="Grigoriev I.V."/>
            <person name="Martin F.M."/>
            <person name="Hacquard S."/>
        </authorList>
    </citation>
    <scope>NUCLEOTIDE SEQUENCE [LARGE SCALE GENOMIC DNA]</scope>
    <source>
        <strain evidence="1 2">MPI-SDFR-AT-0079</strain>
    </source>
</reference>
<evidence type="ECO:0000313" key="1">
    <source>
        <dbReference type="EMBL" id="KAH6641185.1"/>
    </source>
</evidence>
<protein>
    <submittedName>
        <fullName evidence="1">60Kd inner membrane protein-domain-containing protein</fullName>
    </submittedName>
</protein>